<dbReference type="Proteomes" id="UP001596434">
    <property type="component" value="Unassembled WGS sequence"/>
</dbReference>
<evidence type="ECO:0000313" key="2">
    <source>
        <dbReference type="EMBL" id="MFC7257079.1"/>
    </source>
</evidence>
<dbReference type="AlphaFoldDB" id="A0ABD6A2W0"/>
<feature type="transmembrane region" description="Helical" evidence="1">
    <location>
        <begin position="48"/>
        <end position="68"/>
    </location>
</feature>
<feature type="transmembrane region" description="Helical" evidence="1">
    <location>
        <begin position="88"/>
        <end position="109"/>
    </location>
</feature>
<keyword evidence="1" id="KW-0812">Transmembrane</keyword>
<accession>A0ABD6A2W0</accession>
<feature type="transmembrane region" description="Helical" evidence="1">
    <location>
        <begin position="12"/>
        <end position="36"/>
    </location>
</feature>
<proteinExistence type="predicted"/>
<dbReference type="RefSeq" id="WP_340696314.1">
    <property type="nucleotide sequence ID" value="NZ_JBHTAT010000004.1"/>
</dbReference>
<comment type="caution">
    <text evidence="2">The sequence shown here is derived from an EMBL/GenBank/DDBJ whole genome shotgun (WGS) entry which is preliminary data.</text>
</comment>
<evidence type="ECO:0000256" key="1">
    <source>
        <dbReference type="SAM" id="Phobius"/>
    </source>
</evidence>
<feature type="transmembrane region" description="Helical" evidence="1">
    <location>
        <begin position="158"/>
        <end position="179"/>
    </location>
</feature>
<feature type="transmembrane region" description="Helical" evidence="1">
    <location>
        <begin position="130"/>
        <end position="152"/>
    </location>
</feature>
<feature type="transmembrane region" description="Helical" evidence="1">
    <location>
        <begin position="290"/>
        <end position="307"/>
    </location>
</feature>
<keyword evidence="3" id="KW-1185">Reference proteome</keyword>
<keyword evidence="1" id="KW-1133">Transmembrane helix</keyword>
<sequence length="370" mass="39511">MLALQTTPISLSAAIAALAGFALIGGFLGAIGSVVVRRLRNPVGKYRLLYAAVLFPYTLLAYAVFALTGFGTALLTTLPAVPELVTRVLADFVTFLAAGCVWIISYLPTVRGIRDVRDVDLATSTSIRKMARYVIGVSALLTVVLVPLQVVSIESSPLALAVGLAALVVGMLYAAPWLISVLRSTSRPTGDTADRVERLCDRAGLSVRDVRILDTENEETADSLVRGPPTYRRLFVTSTFLDAFDDDTATALLAVEAGKLRIHVFEVRVVSVLVGGIALIASVIGTGPQWPLLGVALASVLVGFSLSQRRIRAADEYAAEQVGRATVADALTEYAEVHALEPTRRRIPNPLSIRVALGDRIDRLRSSSDS</sequence>
<evidence type="ECO:0000313" key="3">
    <source>
        <dbReference type="Proteomes" id="UP001596434"/>
    </source>
</evidence>
<dbReference type="GeneID" id="96955368"/>
<name>A0ABD6A2W0_9EURY</name>
<keyword evidence="1" id="KW-0472">Membrane</keyword>
<reference evidence="2 3" key="1">
    <citation type="journal article" date="2019" name="Int. J. Syst. Evol. Microbiol.">
        <title>The Global Catalogue of Microorganisms (GCM) 10K type strain sequencing project: providing services to taxonomists for standard genome sequencing and annotation.</title>
        <authorList>
            <consortium name="The Broad Institute Genomics Platform"/>
            <consortium name="The Broad Institute Genome Sequencing Center for Infectious Disease"/>
            <person name="Wu L."/>
            <person name="Ma J."/>
        </authorList>
    </citation>
    <scope>NUCLEOTIDE SEQUENCE [LARGE SCALE GENOMIC DNA]</scope>
    <source>
        <strain evidence="2 3">GX21</strain>
    </source>
</reference>
<dbReference type="EMBL" id="JBHTAT010000004">
    <property type="protein sequence ID" value="MFC7257079.1"/>
    <property type="molecule type" value="Genomic_DNA"/>
</dbReference>
<organism evidence="2 3">
    <name type="scientific">Haloplanus litoreus</name>
    <dbReference type="NCBI Taxonomy" id="767515"/>
    <lineage>
        <taxon>Archaea</taxon>
        <taxon>Methanobacteriati</taxon>
        <taxon>Methanobacteriota</taxon>
        <taxon>Stenosarchaea group</taxon>
        <taxon>Halobacteria</taxon>
        <taxon>Halobacteriales</taxon>
        <taxon>Haloferacaceae</taxon>
        <taxon>Haloplanus</taxon>
    </lineage>
</organism>
<protein>
    <submittedName>
        <fullName evidence="2">Peptidase</fullName>
    </submittedName>
</protein>
<gene>
    <name evidence="2" type="ORF">ACFQKE_17615</name>
</gene>
<feature type="transmembrane region" description="Helical" evidence="1">
    <location>
        <begin position="265"/>
        <end position="284"/>
    </location>
</feature>